<accession>A0A1A8XC34</accession>
<proteinExistence type="predicted"/>
<protein>
    <submittedName>
        <fullName evidence="1">Uncharacterized protein</fullName>
    </submittedName>
</protein>
<dbReference type="AlphaFoldDB" id="A0A1A8XC34"/>
<dbReference type="Proteomes" id="UP000078546">
    <property type="component" value="Unassembled WGS sequence"/>
</dbReference>
<reference evidence="2" key="1">
    <citation type="submission" date="2016-05" db="EMBL/GenBank/DDBJ databases">
        <authorList>
            <person name="Naeem Raeece"/>
        </authorList>
    </citation>
    <scope>NUCLEOTIDE SEQUENCE [LARGE SCALE GENOMIC DNA]</scope>
</reference>
<sequence>MSDMRGLSNVSSMKYLPFESFPLLGKKYRGEGGTNEYTNLRRSRCYVLRPGMAVRSLKRGEIATYYLLVFVMDTHKNK</sequence>
<evidence type="ECO:0000313" key="1">
    <source>
        <dbReference type="EMBL" id="SBT02253.1"/>
    </source>
</evidence>
<organism evidence="1 2">
    <name type="scientific">Plasmodium ovale curtisi</name>
    <dbReference type="NCBI Taxonomy" id="864141"/>
    <lineage>
        <taxon>Eukaryota</taxon>
        <taxon>Sar</taxon>
        <taxon>Alveolata</taxon>
        <taxon>Apicomplexa</taxon>
        <taxon>Aconoidasida</taxon>
        <taxon>Haemosporida</taxon>
        <taxon>Plasmodiidae</taxon>
        <taxon>Plasmodium</taxon>
        <taxon>Plasmodium (Plasmodium)</taxon>
    </lineage>
</organism>
<name>A0A1A8XC34_PLAOA</name>
<dbReference type="EMBL" id="FLQV01003228">
    <property type="protein sequence ID" value="SBT02253.1"/>
    <property type="molecule type" value="Genomic_DNA"/>
</dbReference>
<gene>
    <name evidence="1" type="ORF">POVCU1_074780</name>
</gene>
<evidence type="ECO:0000313" key="2">
    <source>
        <dbReference type="Proteomes" id="UP000078546"/>
    </source>
</evidence>